<dbReference type="AlphaFoldDB" id="A0A6G4A2U2"/>
<evidence type="ECO:0000313" key="1">
    <source>
        <dbReference type="EMBL" id="NEW08141.1"/>
    </source>
</evidence>
<dbReference type="SUPFAM" id="SSF88713">
    <property type="entry name" value="Glycoside hydrolase/deacetylase"/>
    <property type="match status" value="1"/>
</dbReference>
<dbReference type="GO" id="GO:0005975">
    <property type="term" value="P:carbohydrate metabolic process"/>
    <property type="evidence" value="ECO:0007669"/>
    <property type="project" value="InterPro"/>
</dbReference>
<proteinExistence type="predicted"/>
<sequence length="73" mass="8167">MARGLDSINLVRMKKQGVPRMNMIELWPEASNCIHGDGKHTVEFARDIRALLGASGVVIKRWTRSEDSKTCQG</sequence>
<dbReference type="InterPro" id="IPR011330">
    <property type="entry name" value="Glyco_hydro/deAcase_b/a-brl"/>
</dbReference>
<comment type="caution">
    <text evidence="1">The sequence shown here is derived from an EMBL/GenBank/DDBJ whole genome shotgun (WGS) entry which is preliminary data.</text>
</comment>
<name>A0A6G4A2U2_9BACL</name>
<protein>
    <submittedName>
        <fullName evidence="1">Uncharacterized protein</fullName>
    </submittedName>
</protein>
<organism evidence="1">
    <name type="scientific">Paenibacillus sp. SYP-B3998</name>
    <dbReference type="NCBI Taxonomy" id="2678564"/>
    <lineage>
        <taxon>Bacteria</taxon>
        <taxon>Bacillati</taxon>
        <taxon>Bacillota</taxon>
        <taxon>Bacilli</taxon>
        <taxon>Bacillales</taxon>
        <taxon>Paenibacillaceae</taxon>
        <taxon>Paenibacillus</taxon>
    </lineage>
</organism>
<accession>A0A6G4A2U2</accession>
<gene>
    <name evidence="1" type="ORF">GK047_19255</name>
</gene>
<dbReference type="EMBL" id="JAAIKC010000008">
    <property type="protein sequence ID" value="NEW08141.1"/>
    <property type="molecule type" value="Genomic_DNA"/>
</dbReference>
<reference evidence="1" key="1">
    <citation type="submission" date="2020-02" db="EMBL/GenBank/DDBJ databases">
        <authorList>
            <person name="Shen X.-R."/>
            <person name="Zhang Y.-X."/>
        </authorList>
    </citation>
    <scope>NUCLEOTIDE SEQUENCE</scope>
    <source>
        <strain evidence="1">SYP-B3998</strain>
    </source>
</reference>
<dbReference type="RefSeq" id="WP_163950434.1">
    <property type="nucleotide sequence ID" value="NZ_JAAIKC010000008.1"/>
</dbReference>